<dbReference type="Gene3D" id="1.10.1000.11">
    <property type="entry name" value="Arf Nucleotide-binding Site Opener,domain 2"/>
    <property type="match status" value="1"/>
</dbReference>
<dbReference type="InterPro" id="IPR000904">
    <property type="entry name" value="Sec7_dom"/>
</dbReference>
<dbReference type="OrthoDB" id="10258608at2759"/>
<comment type="caution">
    <text evidence="3">The sequence shown here is derived from an EMBL/GenBank/DDBJ whole genome shotgun (WGS) entry which is preliminary data.</text>
</comment>
<feature type="region of interest" description="Disordered" evidence="1">
    <location>
        <begin position="492"/>
        <end position="545"/>
    </location>
</feature>
<keyword evidence="4" id="KW-1185">Reference proteome</keyword>
<protein>
    <submittedName>
        <fullName evidence="3">Sec7 domain-containing protein</fullName>
    </submittedName>
</protein>
<dbReference type="InterPro" id="IPR023394">
    <property type="entry name" value="Sec7_C_sf"/>
</dbReference>
<feature type="compositionally biased region" description="Gly residues" evidence="1">
    <location>
        <begin position="503"/>
        <end position="513"/>
    </location>
</feature>
<feature type="compositionally biased region" description="Low complexity" evidence="1">
    <location>
        <begin position="1566"/>
        <end position="1578"/>
    </location>
</feature>
<dbReference type="SMART" id="SM00222">
    <property type="entry name" value="Sec7"/>
    <property type="match status" value="1"/>
</dbReference>
<feature type="compositionally biased region" description="Pro residues" evidence="1">
    <location>
        <begin position="1595"/>
        <end position="1608"/>
    </location>
</feature>
<feature type="domain" description="SEC7" evidence="2">
    <location>
        <begin position="640"/>
        <end position="830"/>
    </location>
</feature>
<feature type="region of interest" description="Disordered" evidence="1">
    <location>
        <begin position="1566"/>
        <end position="1655"/>
    </location>
</feature>
<dbReference type="Pfam" id="PF23325">
    <property type="entry name" value="TPR_28"/>
    <property type="match status" value="1"/>
</dbReference>
<dbReference type="InterPro" id="IPR056604">
    <property type="entry name" value="GBF1-like_TPR"/>
</dbReference>
<dbReference type="PROSITE" id="PS50190">
    <property type="entry name" value="SEC7"/>
    <property type="match status" value="1"/>
</dbReference>
<reference evidence="3 4" key="1">
    <citation type="submission" date="2019-03" db="EMBL/GenBank/DDBJ databases">
        <title>Rhodosporidium diobovatum UCD-FST 08-225 genome sequencing, assembly, and annotation.</title>
        <authorList>
            <person name="Fakankun I.U."/>
            <person name="Fristensky B."/>
            <person name="Levin D.B."/>
        </authorList>
    </citation>
    <scope>NUCLEOTIDE SEQUENCE [LARGE SCALE GENOMIC DNA]</scope>
    <source>
        <strain evidence="3 4">UCD-FST 08-225</strain>
    </source>
</reference>
<evidence type="ECO:0000313" key="4">
    <source>
        <dbReference type="Proteomes" id="UP000311382"/>
    </source>
</evidence>
<dbReference type="SUPFAM" id="SSF48371">
    <property type="entry name" value="ARM repeat"/>
    <property type="match status" value="1"/>
</dbReference>
<dbReference type="SUPFAM" id="SSF48425">
    <property type="entry name" value="Sec7 domain"/>
    <property type="match status" value="1"/>
</dbReference>
<proteinExistence type="predicted"/>
<dbReference type="Pfam" id="PF01369">
    <property type="entry name" value="Sec7"/>
    <property type="match status" value="1"/>
</dbReference>
<dbReference type="CDD" id="cd00171">
    <property type="entry name" value="Sec7"/>
    <property type="match status" value="1"/>
</dbReference>
<feature type="compositionally biased region" description="Gly residues" evidence="1">
    <location>
        <begin position="315"/>
        <end position="324"/>
    </location>
</feature>
<dbReference type="Pfam" id="PF12783">
    <property type="entry name" value="Sec7-like_HUS"/>
    <property type="match status" value="1"/>
</dbReference>
<name>A0A5C5G184_9BASI</name>
<feature type="compositionally biased region" description="Polar residues" evidence="1">
    <location>
        <begin position="519"/>
        <end position="529"/>
    </location>
</feature>
<organism evidence="3 4">
    <name type="scientific">Rhodotorula diobovata</name>
    <dbReference type="NCBI Taxonomy" id="5288"/>
    <lineage>
        <taxon>Eukaryota</taxon>
        <taxon>Fungi</taxon>
        <taxon>Dikarya</taxon>
        <taxon>Basidiomycota</taxon>
        <taxon>Pucciniomycotina</taxon>
        <taxon>Microbotryomycetes</taxon>
        <taxon>Sporidiobolales</taxon>
        <taxon>Sporidiobolaceae</taxon>
        <taxon>Rhodotorula</taxon>
    </lineage>
</organism>
<evidence type="ECO:0000313" key="3">
    <source>
        <dbReference type="EMBL" id="TNY22336.1"/>
    </source>
</evidence>
<dbReference type="InterPro" id="IPR035999">
    <property type="entry name" value="Sec7_dom_sf"/>
</dbReference>
<dbReference type="InterPro" id="IPR032691">
    <property type="entry name" value="Mon2/Sec7/BIG1-like_HUS"/>
</dbReference>
<gene>
    <name evidence="3" type="ORF">DMC30DRAFT_415228</name>
</gene>
<dbReference type="EMBL" id="SOZI01000027">
    <property type="protein sequence ID" value="TNY22336.1"/>
    <property type="molecule type" value="Genomic_DNA"/>
</dbReference>
<feature type="compositionally biased region" description="Low complexity" evidence="1">
    <location>
        <begin position="274"/>
        <end position="291"/>
    </location>
</feature>
<evidence type="ECO:0000256" key="1">
    <source>
        <dbReference type="SAM" id="MobiDB-lite"/>
    </source>
</evidence>
<dbReference type="PANTHER" id="PTHR10663:SF388">
    <property type="entry name" value="GOLGI-SPECIFIC BREFELDIN A-RESISTANCE GUANINE NUCLEOTIDE EXCHANGE FACTOR 1"/>
    <property type="match status" value="1"/>
</dbReference>
<accession>A0A5C5G184</accession>
<dbReference type="PANTHER" id="PTHR10663">
    <property type="entry name" value="GUANYL-NUCLEOTIDE EXCHANGE FACTOR"/>
    <property type="match status" value="1"/>
</dbReference>
<feature type="region of interest" description="Disordered" evidence="1">
    <location>
        <begin position="265"/>
        <end position="330"/>
    </location>
</feature>
<sequence>MASTAQSLRVMHPDASPTFSVQVPPANLIHAEILAVTSAMRKNQRWASAAYAAYPYLGGSSSTRLNGSEGVGGSGVSTPTSSLFRGKEAAMRTSKNAQALGLMGGFAELKLRLRALEESETLDAVSLLHPFLEVVRSPETSGPITATALSSIDKFITYSVLSPSSPNLAIAMSQLSSAGTHCKFEASDSVSDEVVLLKILDVLRNCLTGHLGQVLSDESVCEMMETGLSMCCQMRLSEMLRRSAERTMQAMVAAVFSRLRHLSPEDDDLPATQSSSAAASVSGAAAADDGALGTNGPRMIAPDPRSAQIPAAGPGEAGEPGVGPHGEAEKVMGEGEGEKAGAAMDGEALEDDEPDITPFGLASIQELLRVLISLLNPHDQQHTDTMRLMALGLLNIAFEVGGRSIGEFPALRMMVADHLCKHLFQLARSDNPQLLSTSLRVITNVFDTMRPHLKLQQELFLSFLLDRLILPNAAGIRKADLESQLDLSTWARDSAPSASSSGTAGGGPGGDGSPAGSERASTPASLSASTRDRERSGAGAGGPSAESRELMLELLAHLVRPRHSMVDLWVNYDCSVEGEDLYERLVKFLSRGVYPPHQGAYQQDSSQLMCLDTILELVAHMAARLNEAPDPSLPPTLAEDVAASKANKRVLLEGAAAFNLKPKVGLKFLEEHGIIYGDPAVPRAESLARFFKTTPRLDKRLLGDFISRPDQLDVLRAFMHLMDFEGKIICDAMRELLEAFRLPGESQQIARITETFAEVYFATKPPEIRSQDATYVLSYSVIMLNTDQHNSQVRKRMDLEAYSRNLRGVNDGQDFDPQYLSSIFDSIRKREIVLPEEHQNQVGFEYGWKELLRRSRRSGPFTHNPTSVFDRGMFAVAWKPLVSAMSYAFANFRDDFMVQRTIGGFNHCAALAARFEMPEVFDYLILSLSRVSGLVQAPAASQEVGNFPVIEVEGQKVTVSPVAVRFGTNVKAQLAAVVLFTIANHHGAFIRRGWTQIFEIYQTLFTHSLLPPSMLMMEDFLSGASAIPLKPKAVVTPREERRGDGGLLSTLSSYLLSPYGAAGEMAGTDFSDDDIETTLSAVDCIASCRVEELYSQIFDLKGGALVAPVQVLFDLVQRVTIDRVRTRSGSGSAPNSPQISIGAPSRVQLPYDPSAVLLLEIATSIVARSGESLTDLWPPSFDFLQRLLSSANSFSSLFNERVVASLLRLVAEVIKSDELRDSCFLALDMLRSLSPAVLSSVAEPLMAGLSRVFLENAARVHSSTEWNLLFALFSATSEQEAAAKISMNLLRQLAAGQLSAHLHADNYAAFLKTLADFAHVAPTNKASERASDEAALVRGLQIVDVLHEVQAAIPNLIATSTLSPARAWDAAWIPLLSAYAQLCLNPARELRQNAISSLQRTLLAPEILHNTSVDLTVIFERVFFPLLDELLKPQVFRRDPEGMGETRLRASALLCKVFLQYLTQLSERQGMHTMTELWLKILGYQDRFMHSGRRDQMFEAVPELLKNVLLVMNASGFLVPPSAPDGSRTPEQARLWDATFERIHPFLPELQRELFPPPPVPVPFASAAPPASASSSASAPPPPPPSSSQPAVVAAPPPDRGAPSPPQAQPHAVPASLFDPPPPPQQGEPRGGLARGHEPATPGAEHTVDLFGSGM</sequence>
<evidence type="ECO:0000259" key="2">
    <source>
        <dbReference type="PROSITE" id="PS50190"/>
    </source>
</evidence>
<dbReference type="GO" id="GO:0016192">
    <property type="term" value="P:vesicle-mediated transport"/>
    <property type="evidence" value="ECO:0007669"/>
    <property type="project" value="UniProtKB-ARBA"/>
</dbReference>
<dbReference type="Proteomes" id="UP000311382">
    <property type="component" value="Unassembled WGS sequence"/>
</dbReference>
<dbReference type="STRING" id="5288.A0A5C5G184"/>
<dbReference type="InterPro" id="IPR016024">
    <property type="entry name" value="ARM-type_fold"/>
</dbReference>
<dbReference type="Gene3D" id="1.10.220.20">
    <property type="match status" value="1"/>
</dbReference>
<dbReference type="GO" id="GO:0005085">
    <property type="term" value="F:guanyl-nucleotide exchange factor activity"/>
    <property type="evidence" value="ECO:0007669"/>
    <property type="project" value="InterPro"/>
</dbReference>
<dbReference type="GO" id="GO:0032012">
    <property type="term" value="P:regulation of ARF protein signal transduction"/>
    <property type="evidence" value="ECO:0007669"/>
    <property type="project" value="InterPro"/>
</dbReference>
<dbReference type="GO" id="GO:0005794">
    <property type="term" value="C:Golgi apparatus"/>
    <property type="evidence" value="ECO:0007669"/>
    <property type="project" value="UniProtKB-ARBA"/>
</dbReference>